<dbReference type="EMBL" id="JAVREJ010000014">
    <property type="protein sequence ID" value="MDT0351806.1"/>
    <property type="molecule type" value="Genomic_DNA"/>
</dbReference>
<feature type="signal peptide" evidence="2">
    <location>
        <begin position="1"/>
        <end position="24"/>
    </location>
</feature>
<feature type="chain" id="PRO_5046392755" evidence="2">
    <location>
        <begin position="25"/>
        <end position="602"/>
    </location>
</feature>
<protein>
    <submittedName>
        <fullName evidence="4">ABC transporter family substrate-binding protein</fullName>
    </submittedName>
</protein>
<dbReference type="CDD" id="cd08501">
    <property type="entry name" value="PBP2_Lpqw"/>
    <property type="match status" value="1"/>
</dbReference>
<feature type="region of interest" description="Disordered" evidence="1">
    <location>
        <begin position="419"/>
        <end position="478"/>
    </location>
</feature>
<proteinExistence type="predicted"/>
<feature type="compositionally biased region" description="Low complexity" evidence="1">
    <location>
        <begin position="584"/>
        <end position="593"/>
    </location>
</feature>
<dbReference type="Proteomes" id="UP001183202">
    <property type="component" value="Unassembled WGS sequence"/>
</dbReference>
<keyword evidence="2" id="KW-0732">Signal</keyword>
<name>A0ABU2NCZ4_9PSEU</name>
<feature type="region of interest" description="Disordered" evidence="1">
    <location>
        <begin position="575"/>
        <end position="602"/>
    </location>
</feature>
<dbReference type="InterPro" id="IPR000914">
    <property type="entry name" value="SBP_5_dom"/>
</dbReference>
<dbReference type="Pfam" id="PF00496">
    <property type="entry name" value="SBP_bac_5"/>
    <property type="match status" value="1"/>
</dbReference>
<evidence type="ECO:0000313" key="5">
    <source>
        <dbReference type="Proteomes" id="UP001183202"/>
    </source>
</evidence>
<dbReference type="Gene3D" id="3.90.76.10">
    <property type="entry name" value="Dipeptide-binding Protein, Domain 1"/>
    <property type="match status" value="1"/>
</dbReference>
<comment type="caution">
    <text evidence="4">The sequence shown here is derived from an EMBL/GenBank/DDBJ whole genome shotgun (WGS) entry which is preliminary data.</text>
</comment>
<gene>
    <name evidence="4" type="ORF">RM445_19970</name>
</gene>
<dbReference type="InterPro" id="IPR039424">
    <property type="entry name" value="SBP_5"/>
</dbReference>
<organism evidence="4 5">
    <name type="scientific">Pseudonocardia charpentierae</name>
    <dbReference type="NCBI Taxonomy" id="3075545"/>
    <lineage>
        <taxon>Bacteria</taxon>
        <taxon>Bacillati</taxon>
        <taxon>Actinomycetota</taxon>
        <taxon>Actinomycetes</taxon>
        <taxon>Pseudonocardiales</taxon>
        <taxon>Pseudonocardiaceae</taxon>
        <taxon>Pseudonocardia</taxon>
    </lineage>
</organism>
<accession>A0ABU2NCZ4</accession>
<feature type="compositionally biased region" description="Low complexity" evidence="1">
    <location>
        <begin position="428"/>
        <end position="478"/>
    </location>
</feature>
<keyword evidence="5" id="KW-1185">Reference proteome</keyword>
<sequence>MAPLAALLAVLLPLLLLVACTAPAAPPPAPPPPTPAPQPSQIVVAVDDLGAGFNPHLLAHQSPVTTALAGLVLPSVFRPDVNGNPQLDKSIATSAEVTAQDPFTVTYELNLEASWTSNAPIAAEDFVYLWERMRDEPGVADAAGYRLITDVRSRAAGKAVDVVFAQPYPAWKTLFSDLLPAHLLKDAPGSWTGALANGVPASGGPFRVVSVDRARGEVVLTRNDQYWDTPAVLDQLVLRRLGGTALADGLGVGDVDIALPTPDDSVRTALGGLQPPPRIQTAPEPVVTELGLRTDGGPLADTRVRQALKGLVDRDAVRTAAAPDALAADSFATAPSLPGYASTEPTNRPDATALLTSAGWTRDDEGRWRDGGEPVQLIIGAAAERPTDLAVAKNVAAQLDAAGIETTVVAPTAVELFGQTVVPPTPPSTTTAAPPTSGAPTTATPTATPSSETSAASASTTPTATTAASPTPAPPAGVSVDLVVRPRVVGGDPATELASEYGCDDPANPNGPPGRPAVPTTCSSALQPLLDELIADPDGSNPGDTREAVEKLLWSQVPALPLFQPVSLLVSTASADSGTGVGPGPLTTGPLTGAQRWTAPAR</sequence>
<dbReference type="Gene3D" id="3.10.105.10">
    <property type="entry name" value="Dipeptide-binding Protein, Domain 3"/>
    <property type="match status" value="1"/>
</dbReference>
<evidence type="ECO:0000313" key="4">
    <source>
        <dbReference type="EMBL" id="MDT0351806.1"/>
    </source>
</evidence>
<dbReference type="SUPFAM" id="SSF53850">
    <property type="entry name" value="Periplasmic binding protein-like II"/>
    <property type="match status" value="1"/>
</dbReference>
<feature type="region of interest" description="Disordered" evidence="1">
    <location>
        <begin position="493"/>
        <end position="519"/>
    </location>
</feature>
<evidence type="ECO:0000256" key="1">
    <source>
        <dbReference type="SAM" id="MobiDB-lite"/>
    </source>
</evidence>
<evidence type="ECO:0000256" key="2">
    <source>
        <dbReference type="SAM" id="SignalP"/>
    </source>
</evidence>
<feature type="domain" description="Solute-binding protein family 5" evidence="3">
    <location>
        <begin position="90"/>
        <end position="410"/>
    </location>
</feature>
<evidence type="ECO:0000259" key="3">
    <source>
        <dbReference type="Pfam" id="PF00496"/>
    </source>
</evidence>
<reference evidence="5" key="1">
    <citation type="submission" date="2023-07" db="EMBL/GenBank/DDBJ databases">
        <title>30 novel species of actinomycetes from the DSMZ collection.</title>
        <authorList>
            <person name="Nouioui I."/>
        </authorList>
    </citation>
    <scope>NUCLEOTIDE SEQUENCE [LARGE SCALE GENOMIC DNA]</scope>
    <source>
        <strain evidence="5">DSM 45834</strain>
    </source>
</reference>
<dbReference type="PANTHER" id="PTHR30290:SF65">
    <property type="entry name" value="MONOACYL PHOSPHATIDYLINOSITOL TETRAMANNOSIDE-BINDING PROTEIN LPQW-RELATED"/>
    <property type="match status" value="1"/>
</dbReference>
<dbReference type="PANTHER" id="PTHR30290">
    <property type="entry name" value="PERIPLASMIC BINDING COMPONENT OF ABC TRANSPORTER"/>
    <property type="match status" value="1"/>
</dbReference>
<dbReference type="Gene3D" id="3.40.190.10">
    <property type="entry name" value="Periplasmic binding protein-like II"/>
    <property type="match status" value="1"/>
</dbReference>
<dbReference type="RefSeq" id="WP_311558255.1">
    <property type="nucleotide sequence ID" value="NZ_JAVREJ010000014.1"/>
</dbReference>